<keyword evidence="1" id="KW-0732">Signal</keyword>
<dbReference type="AlphaFoldDB" id="A0A3N7HM75"/>
<evidence type="ECO:0000256" key="1">
    <source>
        <dbReference type="SAM" id="SignalP"/>
    </source>
</evidence>
<dbReference type="Proteomes" id="UP000267464">
    <property type="component" value="Unassembled WGS sequence"/>
</dbReference>
<protein>
    <recommendedName>
        <fullName evidence="4">Secreted protein</fullName>
    </recommendedName>
</protein>
<evidence type="ECO:0008006" key="4">
    <source>
        <dbReference type="Google" id="ProtNLM"/>
    </source>
</evidence>
<proteinExistence type="predicted"/>
<evidence type="ECO:0000313" key="2">
    <source>
        <dbReference type="EMBL" id="RQP22713.1"/>
    </source>
</evidence>
<comment type="caution">
    <text evidence="2">The sequence shown here is derived from an EMBL/GenBank/DDBJ whole genome shotgun (WGS) entry which is preliminary data.</text>
</comment>
<organism evidence="2 3">
    <name type="scientific">Piscinibacter terrae</name>
    <dbReference type="NCBI Taxonomy" id="2496871"/>
    <lineage>
        <taxon>Bacteria</taxon>
        <taxon>Pseudomonadati</taxon>
        <taxon>Pseudomonadota</taxon>
        <taxon>Betaproteobacteria</taxon>
        <taxon>Burkholderiales</taxon>
        <taxon>Sphaerotilaceae</taxon>
        <taxon>Piscinibacter</taxon>
    </lineage>
</organism>
<name>A0A3N7HM75_9BURK</name>
<sequence>MRHLVQLLALTSALAWSAHAVAAPPVGTVDQILQGISGTFETQCKQSTPAMQSRMAALEAKGDKLAAFQMQQAEQNLCHCLPDRMKALRQRLKPAQLNEKMTEAEFITRYGRETLDQCTAAMARAPYGEGCAARMPEKPGLDAPKYCACMAEQLKAVPDNELTQIGLDSAAYVPRLAEAKKTGQPAPPMPAALKHFTQINQSCGGPSMTQ</sequence>
<dbReference type="EMBL" id="QUSW01000006">
    <property type="protein sequence ID" value="RQP22713.1"/>
    <property type="molecule type" value="Genomic_DNA"/>
</dbReference>
<feature type="chain" id="PRO_5018137840" description="Secreted protein" evidence="1">
    <location>
        <begin position="23"/>
        <end position="210"/>
    </location>
</feature>
<accession>A0A3N7HM75</accession>
<reference evidence="2 3" key="1">
    <citation type="submission" date="2018-08" db="EMBL/GenBank/DDBJ databases">
        <authorList>
            <person name="Khan S.A."/>
            <person name="Jeon C.O."/>
            <person name="Chun B.H."/>
            <person name="Jeong S.E."/>
        </authorList>
    </citation>
    <scope>NUCLEOTIDE SEQUENCE [LARGE SCALE GENOMIC DNA]</scope>
    <source>
        <strain evidence="2 3">S-16</strain>
    </source>
</reference>
<keyword evidence="3" id="KW-1185">Reference proteome</keyword>
<gene>
    <name evidence="2" type="ORF">DZC73_20650</name>
</gene>
<reference evidence="2 3" key="2">
    <citation type="submission" date="2018-12" db="EMBL/GenBank/DDBJ databases">
        <title>Rhizobacter gummiphilus sp. nov., a rubber-degrading bacterium isolated from the soil of a botanical garden in Japan.</title>
        <authorList>
            <person name="Shunsuke S.S."/>
        </authorList>
    </citation>
    <scope>NUCLEOTIDE SEQUENCE [LARGE SCALE GENOMIC DNA]</scope>
    <source>
        <strain evidence="2 3">S-16</strain>
    </source>
</reference>
<feature type="signal peptide" evidence="1">
    <location>
        <begin position="1"/>
        <end position="22"/>
    </location>
</feature>
<evidence type="ECO:0000313" key="3">
    <source>
        <dbReference type="Proteomes" id="UP000267464"/>
    </source>
</evidence>